<dbReference type="InterPro" id="IPR000008">
    <property type="entry name" value="C2_dom"/>
</dbReference>
<dbReference type="EMBL" id="MRZV01001777">
    <property type="protein sequence ID" value="PIK35959.1"/>
    <property type="molecule type" value="Genomic_DNA"/>
</dbReference>
<sequence length="346" mass="38939">MSESGQFIQYENLFAKAEKAISAAAKESRRNHDGMYINEDHSEYDVTSKKLVRCYSSESLNSVNSESSVIEDTLESLGQVEVTLEYVQSHSRLHVTVVQARDLRSAWNHDSPTDSFVQVYVLPDKEVKGQTKVYRRSANPVYNERLTMIVRKDALCHRTVRVEVCGLDRYQQHGDIGIGELKLGAVEWFPGPFSTWIDLIPKGEKSDSLGDILFSLSYLPTAERLTMVVVKARGLKWKGGKKSGDPYVKVYLMIDGKKINKKKTSVKKGDECPIYNEAMIFSVPSNLLETNITVRCTVAEYTSGGKDPHIGHVLVGPNSKGTGLTHWNQMRTTLRKPIAMWHALRL</sequence>
<dbReference type="Proteomes" id="UP000230750">
    <property type="component" value="Unassembled WGS sequence"/>
</dbReference>
<dbReference type="PROSITE" id="PS50004">
    <property type="entry name" value="C2"/>
    <property type="match status" value="2"/>
</dbReference>
<dbReference type="Gene3D" id="2.60.40.150">
    <property type="entry name" value="C2 domain"/>
    <property type="match status" value="2"/>
</dbReference>
<dbReference type="GO" id="GO:0030276">
    <property type="term" value="F:clathrin binding"/>
    <property type="evidence" value="ECO:0007669"/>
    <property type="project" value="TreeGrafter"/>
</dbReference>
<dbReference type="GO" id="GO:0070382">
    <property type="term" value="C:exocytic vesicle"/>
    <property type="evidence" value="ECO:0007669"/>
    <property type="project" value="TreeGrafter"/>
</dbReference>
<dbReference type="GO" id="GO:0005509">
    <property type="term" value="F:calcium ion binding"/>
    <property type="evidence" value="ECO:0007669"/>
    <property type="project" value="TreeGrafter"/>
</dbReference>
<accession>A0A2G8JJR6</accession>
<reference evidence="2 3" key="1">
    <citation type="journal article" date="2017" name="PLoS Biol.">
        <title>The sea cucumber genome provides insights into morphological evolution and visceral regeneration.</title>
        <authorList>
            <person name="Zhang X."/>
            <person name="Sun L."/>
            <person name="Yuan J."/>
            <person name="Sun Y."/>
            <person name="Gao Y."/>
            <person name="Zhang L."/>
            <person name="Li S."/>
            <person name="Dai H."/>
            <person name="Hamel J.F."/>
            <person name="Liu C."/>
            <person name="Yu Y."/>
            <person name="Liu S."/>
            <person name="Lin W."/>
            <person name="Guo K."/>
            <person name="Jin S."/>
            <person name="Xu P."/>
            <person name="Storey K.B."/>
            <person name="Huan P."/>
            <person name="Zhang T."/>
            <person name="Zhou Y."/>
            <person name="Zhang J."/>
            <person name="Lin C."/>
            <person name="Li X."/>
            <person name="Xing L."/>
            <person name="Huo D."/>
            <person name="Sun M."/>
            <person name="Wang L."/>
            <person name="Mercier A."/>
            <person name="Li F."/>
            <person name="Yang H."/>
            <person name="Xiang J."/>
        </authorList>
    </citation>
    <scope>NUCLEOTIDE SEQUENCE [LARGE SCALE GENOMIC DNA]</scope>
    <source>
        <strain evidence="2">Shaxun</strain>
        <tissue evidence="2">Muscle</tissue>
    </source>
</reference>
<dbReference type="Pfam" id="PF00168">
    <property type="entry name" value="C2"/>
    <property type="match status" value="2"/>
</dbReference>
<dbReference type="GO" id="GO:0000149">
    <property type="term" value="F:SNARE binding"/>
    <property type="evidence" value="ECO:0007669"/>
    <property type="project" value="TreeGrafter"/>
</dbReference>
<comment type="caution">
    <text evidence="2">The sequence shown here is derived from an EMBL/GenBank/DDBJ whole genome shotgun (WGS) entry which is preliminary data.</text>
</comment>
<dbReference type="GO" id="GO:0005544">
    <property type="term" value="F:calcium-dependent phospholipid binding"/>
    <property type="evidence" value="ECO:0007669"/>
    <property type="project" value="TreeGrafter"/>
</dbReference>
<dbReference type="GO" id="GO:0001786">
    <property type="term" value="F:phosphatidylserine binding"/>
    <property type="evidence" value="ECO:0007669"/>
    <property type="project" value="TreeGrafter"/>
</dbReference>
<proteinExistence type="predicted"/>
<feature type="domain" description="C2" evidence="1">
    <location>
        <begin position="208"/>
        <end position="342"/>
    </location>
</feature>
<dbReference type="SUPFAM" id="SSF49562">
    <property type="entry name" value="C2 domain (Calcium/lipid-binding domain, CaLB)"/>
    <property type="match status" value="2"/>
</dbReference>
<dbReference type="OrthoDB" id="67700at2759"/>
<dbReference type="InterPro" id="IPR035892">
    <property type="entry name" value="C2_domain_sf"/>
</dbReference>
<dbReference type="GO" id="GO:0048488">
    <property type="term" value="P:synaptic vesicle endocytosis"/>
    <property type="evidence" value="ECO:0007669"/>
    <property type="project" value="TreeGrafter"/>
</dbReference>
<dbReference type="PANTHER" id="PTHR10024:SF252">
    <property type="entry name" value="SYNAPTOTAGMIN-12"/>
    <property type="match status" value="1"/>
</dbReference>
<keyword evidence="3" id="KW-1185">Reference proteome</keyword>
<dbReference type="GO" id="GO:0048791">
    <property type="term" value="P:calcium ion-regulated exocytosis of neurotransmitter"/>
    <property type="evidence" value="ECO:0007669"/>
    <property type="project" value="TreeGrafter"/>
</dbReference>
<dbReference type="SMART" id="SM00239">
    <property type="entry name" value="C2"/>
    <property type="match status" value="2"/>
</dbReference>
<evidence type="ECO:0000313" key="2">
    <source>
        <dbReference type="EMBL" id="PIK35959.1"/>
    </source>
</evidence>
<name>A0A2G8JJR6_STIJA</name>
<dbReference type="AlphaFoldDB" id="A0A2G8JJR6"/>
<evidence type="ECO:0000259" key="1">
    <source>
        <dbReference type="PROSITE" id="PS50004"/>
    </source>
</evidence>
<protein>
    <submittedName>
        <fullName evidence="2">Putative synaptotagmin-12-like</fullName>
    </submittedName>
</protein>
<evidence type="ECO:0000313" key="3">
    <source>
        <dbReference type="Proteomes" id="UP000230750"/>
    </source>
</evidence>
<dbReference type="GO" id="GO:0005886">
    <property type="term" value="C:plasma membrane"/>
    <property type="evidence" value="ECO:0007669"/>
    <property type="project" value="TreeGrafter"/>
</dbReference>
<organism evidence="2 3">
    <name type="scientific">Stichopus japonicus</name>
    <name type="common">Sea cucumber</name>
    <dbReference type="NCBI Taxonomy" id="307972"/>
    <lineage>
        <taxon>Eukaryota</taxon>
        <taxon>Metazoa</taxon>
        <taxon>Echinodermata</taxon>
        <taxon>Eleutherozoa</taxon>
        <taxon>Echinozoa</taxon>
        <taxon>Holothuroidea</taxon>
        <taxon>Aspidochirotacea</taxon>
        <taxon>Aspidochirotida</taxon>
        <taxon>Stichopodidae</taxon>
        <taxon>Apostichopus</taxon>
    </lineage>
</organism>
<dbReference type="PANTHER" id="PTHR10024">
    <property type="entry name" value="SYNAPTOTAGMIN"/>
    <property type="match status" value="1"/>
</dbReference>
<feature type="domain" description="C2" evidence="1">
    <location>
        <begin position="76"/>
        <end position="197"/>
    </location>
</feature>
<gene>
    <name evidence="2" type="ORF">BSL78_27211</name>
</gene>
<dbReference type="STRING" id="307972.A0A2G8JJR6"/>
<dbReference type="GO" id="GO:0098793">
    <property type="term" value="C:presynapse"/>
    <property type="evidence" value="ECO:0007669"/>
    <property type="project" value="GOC"/>
</dbReference>